<dbReference type="EMBL" id="FOEG01000003">
    <property type="protein sequence ID" value="SEO84392.1"/>
    <property type="molecule type" value="Genomic_DNA"/>
</dbReference>
<dbReference type="Proteomes" id="UP000199657">
    <property type="component" value="Unassembled WGS sequence"/>
</dbReference>
<sequence>MTGIRIQTAAATLRTIAADPRHLGARIGLTLVLHTWGSALTHHPHVHGIVPGGGLSPDGQRWVGCRPGFFLPVRVLSRLFRRRFLEALAAAHRHGALRCLGDHAALADPGAFARWLAPLRRREWVVYAKRPFAGPQAVLAYLARYTHRVAIANSRLLALDERGVTFRWKDYRATGKTRHRAMTLATGEFMRRFLLHTLPPGFHRIRHYGLIANTARRANLAQARALLHAPGATAPPTEASAATTTHTESPPPTWVCSGCGAAMVVIEILPRRPHIRAPPPQRGAP</sequence>
<keyword evidence="4" id="KW-1185">Reference proteome</keyword>
<organism evidence="3 4">
    <name type="scientific">Aquisalimonas asiatica</name>
    <dbReference type="NCBI Taxonomy" id="406100"/>
    <lineage>
        <taxon>Bacteria</taxon>
        <taxon>Pseudomonadati</taxon>
        <taxon>Pseudomonadota</taxon>
        <taxon>Gammaproteobacteria</taxon>
        <taxon>Chromatiales</taxon>
        <taxon>Ectothiorhodospiraceae</taxon>
        <taxon>Aquisalimonas</taxon>
    </lineage>
</organism>
<dbReference type="InterPro" id="IPR007069">
    <property type="entry name" value="Transposase_32"/>
</dbReference>
<feature type="region of interest" description="Disordered" evidence="1">
    <location>
        <begin position="231"/>
        <end position="251"/>
    </location>
</feature>
<evidence type="ECO:0000256" key="1">
    <source>
        <dbReference type="SAM" id="MobiDB-lite"/>
    </source>
</evidence>
<dbReference type="PANTHER" id="PTHR37023:SF1">
    <property type="entry name" value="ISSOD25 TRANSPOSASE TNPA_ISSOD25"/>
    <property type="match status" value="1"/>
</dbReference>
<evidence type="ECO:0000259" key="2">
    <source>
        <dbReference type="Pfam" id="PF04986"/>
    </source>
</evidence>
<dbReference type="PANTHER" id="PTHR37023">
    <property type="entry name" value="TRANSPOSASE"/>
    <property type="match status" value="1"/>
</dbReference>
<feature type="compositionally biased region" description="Low complexity" evidence="1">
    <location>
        <begin position="231"/>
        <end position="248"/>
    </location>
</feature>
<proteinExistence type="predicted"/>
<feature type="domain" description="Transposase IS801/IS1294" evidence="2">
    <location>
        <begin position="28"/>
        <end position="215"/>
    </location>
</feature>
<reference evidence="3 4" key="1">
    <citation type="submission" date="2016-10" db="EMBL/GenBank/DDBJ databases">
        <authorList>
            <person name="de Groot N.N."/>
        </authorList>
    </citation>
    <scope>NUCLEOTIDE SEQUENCE [LARGE SCALE GENOMIC DNA]</scope>
    <source>
        <strain evidence="3 4">CGMCC 1.6291</strain>
    </source>
</reference>
<evidence type="ECO:0000313" key="3">
    <source>
        <dbReference type="EMBL" id="SEO84392.1"/>
    </source>
</evidence>
<dbReference type="STRING" id="406100.SAMN04488052_103327"/>
<dbReference type="GO" id="GO:0003677">
    <property type="term" value="F:DNA binding"/>
    <property type="evidence" value="ECO:0007669"/>
    <property type="project" value="InterPro"/>
</dbReference>
<dbReference type="GO" id="GO:0006313">
    <property type="term" value="P:DNA transposition"/>
    <property type="evidence" value="ECO:0007669"/>
    <property type="project" value="InterPro"/>
</dbReference>
<name>A0A1H8T0H4_9GAMM</name>
<dbReference type="Pfam" id="PF04986">
    <property type="entry name" value="Y2_Tnp"/>
    <property type="match status" value="1"/>
</dbReference>
<evidence type="ECO:0000313" key="4">
    <source>
        <dbReference type="Proteomes" id="UP000199657"/>
    </source>
</evidence>
<accession>A0A1H8T0H4</accession>
<protein>
    <submittedName>
        <fullName evidence="3">Putative transposase</fullName>
    </submittedName>
</protein>
<dbReference type="AlphaFoldDB" id="A0A1H8T0H4"/>
<dbReference type="GO" id="GO:0004803">
    <property type="term" value="F:transposase activity"/>
    <property type="evidence" value="ECO:0007669"/>
    <property type="project" value="InterPro"/>
</dbReference>
<gene>
    <name evidence="3" type="ORF">SAMN04488052_103327</name>
</gene>